<dbReference type="AlphaFoldDB" id="A0A6N9Q0D1"/>
<dbReference type="Pfam" id="PF26353">
    <property type="entry name" value="YhfM"/>
    <property type="match status" value="1"/>
</dbReference>
<feature type="domain" description="YhfM-like" evidence="2">
    <location>
        <begin position="33"/>
        <end position="137"/>
    </location>
</feature>
<proteinExistence type="predicted"/>
<feature type="chain" id="PRO_5039326830" description="YhfM-like domain-containing protein" evidence="1">
    <location>
        <begin position="26"/>
        <end position="138"/>
    </location>
</feature>
<evidence type="ECO:0000313" key="3">
    <source>
        <dbReference type="EMBL" id="NBI28153.1"/>
    </source>
</evidence>
<dbReference type="PROSITE" id="PS51257">
    <property type="entry name" value="PROKAR_LIPOPROTEIN"/>
    <property type="match status" value="1"/>
</dbReference>
<reference evidence="3 4" key="1">
    <citation type="submission" date="2019-01" db="EMBL/GenBank/DDBJ databases">
        <title>Chengkuizengella sp. nov., isolated from deep-sea sediment of East Pacific Ocean.</title>
        <authorList>
            <person name="Yang J."/>
            <person name="Lai Q."/>
            <person name="Shao Z."/>
        </authorList>
    </citation>
    <scope>NUCLEOTIDE SEQUENCE [LARGE SCALE GENOMIC DNA]</scope>
    <source>
        <strain evidence="3 4">YPA3-1-1</strain>
    </source>
</reference>
<evidence type="ECO:0000256" key="1">
    <source>
        <dbReference type="SAM" id="SignalP"/>
    </source>
</evidence>
<gene>
    <name evidence="3" type="ORF">ERL59_04170</name>
</gene>
<evidence type="ECO:0000259" key="2">
    <source>
        <dbReference type="Pfam" id="PF26353"/>
    </source>
</evidence>
<protein>
    <recommendedName>
        <fullName evidence="2">YhfM-like domain-containing protein</fullName>
    </recommendedName>
</protein>
<accession>A0A6N9Q0D1</accession>
<evidence type="ECO:0000313" key="4">
    <source>
        <dbReference type="Proteomes" id="UP000448943"/>
    </source>
</evidence>
<dbReference type="Proteomes" id="UP000448943">
    <property type="component" value="Unassembled WGS sequence"/>
</dbReference>
<dbReference type="EMBL" id="SIJB01000009">
    <property type="protein sequence ID" value="NBI28153.1"/>
    <property type="molecule type" value="Genomic_DNA"/>
</dbReference>
<dbReference type="OrthoDB" id="2928335at2"/>
<feature type="signal peptide" evidence="1">
    <location>
        <begin position="1"/>
        <end position="25"/>
    </location>
</feature>
<keyword evidence="4" id="KW-1185">Reference proteome</keyword>
<organism evidence="3 4">
    <name type="scientific">Chengkuizengella marina</name>
    <dbReference type="NCBI Taxonomy" id="2507566"/>
    <lineage>
        <taxon>Bacteria</taxon>
        <taxon>Bacillati</taxon>
        <taxon>Bacillota</taxon>
        <taxon>Bacilli</taxon>
        <taxon>Bacillales</taxon>
        <taxon>Paenibacillaceae</taxon>
        <taxon>Chengkuizengella</taxon>
    </lineage>
</organism>
<sequence>MKKIIFHILSMTLIFAILLGCQSNGNNELVDAEVSKVSISKSSGLGKVNSNFFTVYEDEETLEIFKNIILNAVKETVEVYIVNPHFDLELIFTDETKQGYHLWLGEKGQESTLMKIDDIPTIYSISEEMTKQLIDLIQ</sequence>
<comment type="caution">
    <text evidence="3">The sequence shown here is derived from an EMBL/GenBank/DDBJ whole genome shotgun (WGS) entry which is preliminary data.</text>
</comment>
<dbReference type="InterPro" id="IPR058780">
    <property type="entry name" value="YhfM-like_dom"/>
</dbReference>
<keyword evidence="1" id="KW-0732">Signal</keyword>
<dbReference type="RefSeq" id="WP_160644845.1">
    <property type="nucleotide sequence ID" value="NZ_SIJB01000009.1"/>
</dbReference>
<name>A0A6N9Q0D1_9BACL</name>